<dbReference type="Proteomes" id="UP000229433">
    <property type="component" value="Unassembled WGS sequence"/>
</dbReference>
<comment type="caution">
    <text evidence="8">The sequence shown here is derived from an EMBL/GenBank/DDBJ whole genome shotgun (WGS) entry which is preliminary data.</text>
</comment>
<dbReference type="EMBL" id="NQXA01000011">
    <property type="protein sequence ID" value="PHQ28744.1"/>
    <property type="molecule type" value="Genomic_DNA"/>
</dbReference>
<dbReference type="CDD" id="cd18082">
    <property type="entry name" value="SpoU-like_family"/>
    <property type="match status" value="1"/>
</dbReference>
<dbReference type="InterPro" id="IPR033671">
    <property type="entry name" value="TrmH"/>
</dbReference>
<dbReference type="PANTHER" id="PTHR43453">
    <property type="entry name" value="RRNA METHYLASE-LIKE"/>
    <property type="match status" value="1"/>
</dbReference>
<name>A0A2G1VPT0_9FLAO</name>
<keyword evidence="2" id="KW-0489">Methyltransferase</keyword>
<dbReference type="GO" id="GO:0008173">
    <property type="term" value="F:RNA methyltransferase activity"/>
    <property type="evidence" value="ECO:0007669"/>
    <property type="project" value="InterPro"/>
</dbReference>
<dbReference type="Gene3D" id="3.40.1280.10">
    <property type="match status" value="1"/>
</dbReference>
<dbReference type="InterPro" id="IPR029026">
    <property type="entry name" value="tRNA_m1G_MTases_N"/>
</dbReference>
<dbReference type="OrthoDB" id="9795352at2"/>
<dbReference type="RefSeq" id="WP_099646736.1">
    <property type="nucleotide sequence ID" value="NZ_KZ319293.1"/>
</dbReference>
<feature type="domain" description="tRNA/rRNA methyltransferase SpoU type" evidence="7">
    <location>
        <begin position="22"/>
        <end position="164"/>
    </location>
</feature>
<evidence type="ECO:0000259" key="7">
    <source>
        <dbReference type="Pfam" id="PF00588"/>
    </source>
</evidence>
<reference evidence="8 9" key="1">
    <citation type="submission" date="2017-08" db="EMBL/GenBank/DDBJ databases">
        <title>The whole genome shortgun sequences of strain Leeuwenhoekiella nanhaiensis G18 from the South China Sea.</title>
        <authorList>
            <person name="Liu Q."/>
        </authorList>
    </citation>
    <scope>NUCLEOTIDE SEQUENCE [LARGE SCALE GENOMIC DNA]</scope>
    <source>
        <strain evidence="8 9">G18</strain>
    </source>
</reference>
<gene>
    <name evidence="8" type="ORF">CJ305_13065</name>
</gene>
<evidence type="ECO:0000256" key="5">
    <source>
        <dbReference type="ARBA" id="ARBA00022694"/>
    </source>
</evidence>
<evidence type="ECO:0000256" key="4">
    <source>
        <dbReference type="ARBA" id="ARBA00022691"/>
    </source>
</evidence>
<protein>
    <recommendedName>
        <fullName evidence="7">tRNA/rRNA methyltransferase SpoU type domain-containing protein</fullName>
    </recommendedName>
</protein>
<keyword evidence="4" id="KW-0949">S-adenosyl-L-methionine</keyword>
<evidence type="ECO:0000256" key="6">
    <source>
        <dbReference type="ARBA" id="ARBA00022884"/>
    </source>
</evidence>
<evidence type="ECO:0000256" key="3">
    <source>
        <dbReference type="ARBA" id="ARBA00022679"/>
    </source>
</evidence>
<dbReference type="SUPFAM" id="SSF75217">
    <property type="entry name" value="alpha/beta knot"/>
    <property type="match status" value="1"/>
</dbReference>
<evidence type="ECO:0000313" key="9">
    <source>
        <dbReference type="Proteomes" id="UP000229433"/>
    </source>
</evidence>
<dbReference type="InterPro" id="IPR001537">
    <property type="entry name" value="SpoU_MeTrfase"/>
</dbReference>
<keyword evidence="3" id="KW-0808">Transferase</keyword>
<dbReference type="Pfam" id="PF00588">
    <property type="entry name" value="SpoU_methylase"/>
    <property type="match status" value="1"/>
</dbReference>
<dbReference type="GO" id="GO:0000049">
    <property type="term" value="F:tRNA binding"/>
    <property type="evidence" value="ECO:0007669"/>
    <property type="project" value="UniProtKB-KW"/>
</dbReference>
<organism evidence="8 9">
    <name type="scientific">Leeuwenhoekiella nanhaiensis</name>
    <dbReference type="NCBI Taxonomy" id="1655491"/>
    <lineage>
        <taxon>Bacteria</taxon>
        <taxon>Pseudomonadati</taxon>
        <taxon>Bacteroidota</taxon>
        <taxon>Flavobacteriia</taxon>
        <taxon>Flavobacteriales</taxon>
        <taxon>Flavobacteriaceae</taxon>
        <taxon>Leeuwenhoekiella</taxon>
    </lineage>
</organism>
<evidence type="ECO:0000256" key="1">
    <source>
        <dbReference type="ARBA" id="ARBA00022555"/>
    </source>
</evidence>
<evidence type="ECO:0000313" key="8">
    <source>
        <dbReference type="EMBL" id="PHQ28744.1"/>
    </source>
</evidence>
<dbReference type="AlphaFoldDB" id="A0A2G1VPT0"/>
<keyword evidence="5" id="KW-0819">tRNA processing</keyword>
<dbReference type="GO" id="GO:0002938">
    <property type="term" value="P:tRNA guanine ribose methylation"/>
    <property type="evidence" value="ECO:0007669"/>
    <property type="project" value="TreeGrafter"/>
</dbReference>
<evidence type="ECO:0000256" key="2">
    <source>
        <dbReference type="ARBA" id="ARBA00022603"/>
    </source>
</evidence>
<keyword evidence="1" id="KW-0820">tRNA-binding</keyword>
<dbReference type="PANTHER" id="PTHR43453:SF1">
    <property type="entry name" value="TRNA_RRNA METHYLTRANSFERASE SPOU TYPE DOMAIN-CONTAINING PROTEIN"/>
    <property type="match status" value="1"/>
</dbReference>
<proteinExistence type="predicted"/>
<sequence>MHLKTEQLTHENTPRQATTLPFVLLCDGLSSPANTGSLFRLADALGIRHLYFLNGTPDLNSNRLKRTSRTCEKRVAYSIVENSLALITQLKGEKYSIIGLELTTDSVALNDFNSELQKIALLIGSERNGISSELLAFADHLLHIPMRGQNSSMNVSHAAAIAAYQLINNLNHG</sequence>
<keyword evidence="9" id="KW-1185">Reference proteome</keyword>
<accession>A0A2G1VPT0</accession>
<dbReference type="InterPro" id="IPR029028">
    <property type="entry name" value="Alpha/beta_knot_MTases"/>
</dbReference>
<keyword evidence="6" id="KW-0694">RNA-binding</keyword>